<feature type="transmembrane region" description="Helical" evidence="9">
    <location>
        <begin position="433"/>
        <end position="455"/>
    </location>
</feature>
<evidence type="ECO:0000256" key="9">
    <source>
        <dbReference type="HAMAP-Rule" id="MF_01463"/>
    </source>
</evidence>
<dbReference type="SUPFAM" id="SSF82866">
    <property type="entry name" value="Multidrug efflux transporter AcrB transmembrane domain"/>
    <property type="match status" value="2"/>
</dbReference>
<dbReference type="OrthoDB" id="9805019at2"/>
<evidence type="ECO:0000256" key="1">
    <source>
        <dbReference type="ARBA" id="ARBA00004651"/>
    </source>
</evidence>
<dbReference type="InterPro" id="IPR055344">
    <property type="entry name" value="SecD_SecF_C_bact"/>
</dbReference>
<proteinExistence type="inferred from homology"/>
<evidence type="ECO:0000256" key="3">
    <source>
        <dbReference type="ARBA" id="ARBA00022475"/>
    </source>
</evidence>
<keyword evidence="6 9" id="KW-1133">Transmembrane helix</keyword>
<evidence type="ECO:0000256" key="7">
    <source>
        <dbReference type="ARBA" id="ARBA00023010"/>
    </source>
</evidence>
<evidence type="ECO:0000256" key="4">
    <source>
        <dbReference type="ARBA" id="ARBA00022692"/>
    </source>
</evidence>
<keyword evidence="2 9" id="KW-0813">Transport</keyword>
<keyword evidence="7 9" id="KW-0811">Translocation</keyword>
<dbReference type="HAMAP" id="MF_01464_B">
    <property type="entry name" value="SecF_B"/>
    <property type="match status" value="1"/>
</dbReference>
<sequence length="1147" mass="126772">MPTNLRWKIPLIVVLIAIAIMALYPVADKPIKSENITEINGKIVDRTIIDDSFFGFLFKSPIQKETIVKKETNEKGETVVHKKVDYIAKGQIKLGLDLRGGSELLYKIKVDESEKRSGLTDEIIALLEKRIDPQGVLEYRLQQQGMRRILIQVPGATQSDIESLKKRITRLGKLEFRLAAPPNSSEVSDAKAGKAVPGYYKHWIRKKKGEESDTEDWFLVRNKIEITGEHLTRVFPDRKDISPVIGFEFDQAGRSKFGRLTERNIGKPLAIILDGTLYSAPIIRDRIPGKGIIEGNFTQEEVNDMIAVMRAGSLPADLELEMETTVGPSLGKDSIRSGLLAGIIGGIFIIIFMCAYYYGAGGVANATFILNIFFVVGTLAVLNATLTLPGIAGLVLMIGMAVDANVLIFERIREEKTKGKTIRLAVKNGYERAFTTIVDSNLTTLITALILYAVGTGPVKGFAIVLIAGLLINMFTAVFVTRVIFEIFLGAGIMNNFSMMQFFKNPKTSFVCFRRIAMIASLVLIVIGLSVFVIRGKDNYDIDFTGGTLIQLKLNKPTPVSDIRNKLEVAGYPNAEVQNIWASKDATTASNDSTEFGIRIKSLNKNKSVQKISDDIQNVVDKKIFKNINYIEPSSYHLTLSNPVDEFVIQDYITKAGYGSDDVLSIYPVEKSGKKYSIRISGLTQENTRTDIINNVTDTFTDLVDMLSIKPLYGDIEDELPNIANDVRSTQFRAISTMGLDLKKAVDPNVLQIALKRAGHKDIVVSARESSRRRDTFRKLQIAGPRDVLEAIKLTASSLNVPPIMIVDNSSIQIELKDSIDEETLRKRLQGSSQLKNNFGEITGMDITANEFMIDVKELNAAKIQEKIREDLFVTFEDRIYSQANESEVSKPDPFKRVVSIGSTVAGEMKSRAALALFFACIAIIIYIWFRFGELKFGVSAVITLVHDVVITVGAVAVADHFGNVFGDVKINLPMIAAFLTLIGYSLNDTIVLFDRIRENLSGKNKTITSDLVNSSINQNLNRTILTSLTTFGVVSALFFVGGAAIHGFAFVMMVGVVVGTYSSIFIASPILLDWNIVKKVFRIIAIIIFFPFWIGYKLLHKTPEASVAVTAHSTQRGQATPKVPAPKGPKKAKGPKGKRNKPSKAQ</sequence>
<accession>A0A286TV67</accession>
<dbReference type="NCBIfam" id="TIGR01129">
    <property type="entry name" value="secD"/>
    <property type="match status" value="1"/>
</dbReference>
<dbReference type="Pfam" id="PF02355">
    <property type="entry name" value="SecD_SecF_C"/>
    <property type="match status" value="2"/>
</dbReference>
<keyword evidence="4 9" id="KW-0812">Transmembrane</keyword>
<feature type="transmembrane region" description="Helical" evidence="9">
    <location>
        <begin position="461"/>
        <end position="491"/>
    </location>
</feature>
<evidence type="ECO:0000256" key="6">
    <source>
        <dbReference type="ARBA" id="ARBA00022989"/>
    </source>
</evidence>
<feature type="region of interest" description="Disordered" evidence="11">
    <location>
        <begin position="1111"/>
        <end position="1147"/>
    </location>
</feature>
<dbReference type="InterPro" id="IPR022813">
    <property type="entry name" value="SecD/SecF_arch_bac"/>
</dbReference>
<feature type="domain" description="Protein translocase subunit SecDF P1" evidence="13">
    <location>
        <begin position="122"/>
        <end position="179"/>
    </location>
</feature>
<feature type="transmembrane region" description="Helical" evidence="9">
    <location>
        <begin position="937"/>
        <end position="959"/>
    </location>
</feature>
<feature type="transmembrane region" description="Helical" evidence="9">
    <location>
        <begin position="1052"/>
        <end position="1073"/>
    </location>
</feature>
<dbReference type="InterPro" id="IPR054384">
    <property type="entry name" value="SecDF_P1_head"/>
</dbReference>
<dbReference type="InterPro" id="IPR022646">
    <property type="entry name" value="SecD/SecF_CS"/>
</dbReference>
<keyword evidence="3 9" id="KW-1003">Cell membrane</keyword>
<protein>
    <recommendedName>
        <fullName evidence="9 10">Multifunctional fusion protein</fullName>
    </recommendedName>
    <domain>
        <recommendedName>
            <fullName evidence="9">Protein translocase subunit SecD</fullName>
        </recommendedName>
    </domain>
    <domain>
        <recommendedName>
            <fullName evidence="10">Protein-export membrane protein SecF</fullName>
        </recommendedName>
    </domain>
</protein>
<feature type="domain" description="Protein export membrane protein SecD/SecF C-terminal" evidence="12">
    <location>
        <begin position="896"/>
        <end position="1076"/>
    </location>
</feature>
<evidence type="ECO:0000256" key="11">
    <source>
        <dbReference type="SAM" id="MobiDB-lite"/>
    </source>
</evidence>
<comment type="caution">
    <text evidence="15">The sequence shown here is derived from an EMBL/GenBank/DDBJ whole genome shotgun (WGS) entry which is preliminary data.</text>
</comment>
<dbReference type="RefSeq" id="WP_096892894.1">
    <property type="nucleotide sequence ID" value="NZ_BAOS01000004.1"/>
</dbReference>
<dbReference type="GO" id="GO:0005886">
    <property type="term" value="C:plasma membrane"/>
    <property type="evidence" value="ECO:0007669"/>
    <property type="project" value="UniProtKB-SubCell"/>
</dbReference>
<feature type="transmembrane region" description="Helical" evidence="9">
    <location>
        <begin position="512"/>
        <end position="534"/>
    </location>
</feature>
<organism evidence="15 16">
    <name type="scientific">Candidatus Scalindua japonica</name>
    <dbReference type="NCBI Taxonomy" id="1284222"/>
    <lineage>
        <taxon>Bacteria</taxon>
        <taxon>Pseudomonadati</taxon>
        <taxon>Planctomycetota</taxon>
        <taxon>Candidatus Brocadiia</taxon>
        <taxon>Candidatus Brocadiales</taxon>
        <taxon>Candidatus Scalinduaceae</taxon>
        <taxon>Candidatus Scalindua</taxon>
    </lineage>
</organism>
<dbReference type="GO" id="GO:0043952">
    <property type="term" value="P:protein transport by the Sec complex"/>
    <property type="evidence" value="ECO:0007669"/>
    <property type="project" value="UniProtKB-UniRule"/>
</dbReference>
<comment type="similarity">
    <text evidence="10">Belongs to the SecD/SecF family. SecF subfamily.</text>
</comment>
<dbReference type="InterPro" id="IPR005665">
    <property type="entry name" value="SecF_bac"/>
</dbReference>
<keyword evidence="8 9" id="KW-0472">Membrane</keyword>
<dbReference type="NCBIfam" id="TIGR00966">
    <property type="entry name" value="transloc_SecF"/>
    <property type="match status" value="1"/>
</dbReference>
<dbReference type="InterPro" id="IPR005791">
    <property type="entry name" value="SecD"/>
</dbReference>
<dbReference type="GO" id="GO:0006605">
    <property type="term" value="P:protein targeting"/>
    <property type="evidence" value="ECO:0007669"/>
    <property type="project" value="UniProtKB-UniRule"/>
</dbReference>
<comment type="caution">
    <text evidence="9">Lacks conserved residue(s) required for the propagation of feature annotation.</text>
</comment>
<evidence type="ECO:0000256" key="10">
    <source>
        <dbReference type="HAMAP-Rule" id="MF_01464"/>
    </source>
</evidence>
<evidence type="ECO:0000259" key="14">
    <source>
        <dbReference type="Pfam" id="PF22599"/>
    </source>
</evidence>
<feature type="transmembrane region" description="Helical" evidence="9">
    <location>
        <begin position="391"/>
        <end position="412"/>
    </location>
</feature>
<dbReference type="PANTHER" id="PTHR30081:SF1">
    <property type="entry name" value="PROTEIN TRANSLOCASE SUBUNIT SECD"/>
    <property type="match status" value="1"/>
</dbReference>
<dbReference type="PRINTS" id="PR01755">
    <property type="entry name" value="SECFTRNLCASE"/>
</dbReference>
<reference evidence="15 16" key="1">
    <citation type="journal article" date="2017" name="Environ. Microbiol. Rep.">
        <title>Genetic diversity of marine anaerobic ammonium-oxidizing bacteria as revealed by genomic and proteomic analyses of 'Candidatus Scalindua japonica'.</title>
        <authorList>
            <person name="Oshiki M."/>
            <person name="Mizuto K."/>
            <person name="Kimura Z."/>
            <person name="Kindaichi T."/>
            <person name="Satoh H."/>
            <person name="Okabe S."/>
        </authorList>
    </citation>
    <scope>NUCLEOTIDE SEQUENCE [LARGE SCALE GENOMIC DNA]</scope>
    <source>
        <strain evidence="16">husup-a2</strain>
    </source>
</reference>
<evidence type="ECO:0000313" key="15">
    <source>
        <dbReference type="EMBL" id="GAX59766.1"/>
    </source>
</evidence>
<dbReference type="Gene3D" id="3.30.70.2040">
    <property type="match status" value="1"/>
</dbReference>
<dbReference type="Pfam" id="PF07549">
    <property type="entry name" value="Sec_GG"/>
    <property type="match status" value="2"/>
</dbReference>
<feature type="transmembrane region" description="Helical" evidence="9">
    <location>
        <begin position="913"/>
        <end position="930"/>
    </location>
</feature>
<name>A0A286TV67_9BACT</name>
<comment type="subunit">
    <text evidence="9">Forms a complex with SecF. Part of the essential Sec protein translocation apparatus which comprises SecA, SecYEG and auxiliary proteins SecDF. Other proteins may also be involved.</text>
</comment>
<feature type="compositionally biased region" description="Basic residues" evidence="11">
    <location>
        <begin position="1129"/>
        <end position="1147"/>
    </location>
</feature>
<evidence type="ECO:0000259" key="13">
    <source>
        <dbReference type="Pfam" id="PF21760"/>
    </source>
</evidence>
<evidence type="ECO:0000256" key="5">
    <source>
        <dbReference type="ARBA" id="ARBA00022927"/>
    </source>
</evidence>
<feature type="transmembrane region" description="Helical" evidence="9">
    <location>
        <begin position="366"/>
        <end position="385"/>
    </location>
</feature>
<feature type="transmembrane region" description="Helical" evidence="9">
    <location>
        <begin position="971"/>
        <end position="994"/>
    </location>
</feature>
<feature type="transmembrane region" description="Helical" evidence="9">
    <location>
        <begin position="338"/>
        <end position="359"/>
    </location>
</feature>
<feature type="domain" description="Protein export membrane protein SecD/SecF C-terminal" evidence="12">
    <location>
        <begin position="317"/>
        <end position="485"/>
    </location>
</feature>
<dbReference type="Pfam" id="PF22599">
    <property type="entry name" value="SecDF_P1_head"/>
    <property type="match status" value="1"/>
</dbReference>
<dbReference type="HAMAP" id="MF_01463_B">
    <property type="entry name" value="SecD_B"/>
    <property type="match status" value="1"/>
</dbReference>
<dbReference type="EMBL" id="BAOS01000004">
    <property type="protein sequence ID" value="GAX59766.1"/>
    <property type="molecule type" value="Genomic_DNA"/>
</dbReference>
<dbReference type="NCBIfam" id="TIGR00916">
    <property type="entry name" value="2A0604s01"/>
    <property type="match status" value="1"/>
</dbReference>
<feature type="transmembrane region" description="Helical" evidence="9">
    <location>
        <begin position="1080"/>
        <end position="1097"/>
    </location>
</feature>
<keyword evidence="5 9" id="KW-0653">Protein transport</keyword>
<gene>
    <name evidence="9" type="primary">secD</name>
    <name evidence="10" type="synonym">secF</name>
    <name evidence="15" type="ORF">SCALIN_C04_0254</name>
</gene>
<dbReference type="Pfam" id="PF21760">
    <property type="entry name" value="SecD_1st"/>
    <property type="match status" value="1"/>
</dbReference>
<dbReference type="GO" id="GO:0065002">
    <property type="term" value="P:intracellular protein transmembrane transport"/>
    <property type="evidence" value="ECO:0007669"/>
    <property type="project" value="UniProtKB-UniRule"/>
</dbReference>
<comment type="function">
    <text evidence="9">Part of the Sec protein translocase complex. Interacts with the SecYEG preprotein conducting channel. SecDF uses the proton motive force (PMF) to complete protein translocation after the ATP-dependent function of SecA.</text>
</comment>
<dbReference type="Proteomes" id="UP000218542">
    <property type="component" value="Unassembled WGS sequence"/>
</dbReference>
<dbReference type="InterPro" id="IPR048634">
    <property type="entry name" value="SecD_SecF_C"/>
</dbReference>
<dbReference type="FunFam" id="1.20.1640.10:FF:000004">
    <property type="entry name" value="Protein translocase subunit SecD"/>
    <property type="match status" value="1"/>
</dbReference>
<evidence type="ECO:0000256" key="8">
    <source>
        <dbReference type="ARBA" id="ARBA00023136"/>
    </source>
</evidence>
<evidence type="ECO:0000313" key="16">
    <source>
        <dbReference type="Proteomes" id="UP000218542"/>
    </source>
</evidence>
<comment type="similarity">
    <text evidence="9">Belongs to the SecD/SecF family. SecD subfamily.</text>
</comment>
<feature type="domain" description="SecDF P1 head subdomain" evidence="14">
    <location>
        <begin position="213"/>
        <end position="316"/>
    </location>
</feature>
<dbReference type="PANTHER" id="PTHR30081">
    <property type="entry name" value="PROTEIN-EXPORT MEMBRANE PROTEIN SEC"/>
    <property type="match status" value="1"/>
</dbReference>
<dbReference type="InterPro" id="IPR022645">
    <property type="entry name" value="SecD/SecF_bac"/>
</dbReference>
<dbReference type="Gene3D" id="1.20.1640.10">
    <property type="entry name" value="Multidrug efflux transporter AcrB transmembrane domain"/>
    <property type="match status" value="2"/>
</dbReference>
<comment type="subunit">
    <text evidence="10">Forms a complex with SecD. Part of the essential Sec protein translocation apparatus which comprises SecA, SecYEG and auxiliary proteins SecDF. Other proteins may also be involved.</text>
</comment>
<dbReference type="GO" id="GO:0015450">
    <property type="term" value="F:protein-transporting ATPase activity"/>
    <property type="evidence" value="ECO:0007669"/>
    <property type="project" value="InterPro"/>
</dbReference>
<feature type="transmembrane region" description="Helical" evidence="9">
    <location>
        <begin position="1025"/>
        <end position="1046"/>
    </location>
</feature>
<comment type="subcellular location">
    <subcellularLocation>
        <location evidence="1 9">Cell membrane</location>
        <topology evidence="1 9">Multi-pass membrane protein</topology>
    </subcellularLocation>
</comment>
<evidence type="ECO:0000259" key="12">
    <source>
        <dbReference type="Pfam" id="PF02355"/>
    </source>
</evidence>
<keyword evidence="16" id="KW-1185">Reference proteome</keyword>
<dbReference type="InterPro" id="IPR048631">
    <property type="entry name" value="SecD_1st"/>
</dbReference>
<feature type="transmembrane region" description="Helical" evidence="9">
    <location>
        <begin position="7"/>
        <end position="27"/>
    </location>
</feature>
<evidence type="ECO:0000256" key="2">
    <source>
        <dbReference type="ARBA" id="ARBA00022448"/>
    </source>
</evidence>
<dbReference type="AlphaFoldDB" id="A0A286TV67"/>
<dbReference type="Gene3D" id="3.30.70.3220">
    <property type="match status" value="1"/>
</dbReference>